<proteinExistence type="inferred from homology"/>
<feature type="domain" description="Penicillin-binding protein transpeptidase" evidence="5">
    <location>
        <begin position="245"/>
        <end position="565"/>
    </location>
</feature>
<dbReference type="AlphaFoldDB" id="A0A9D2I8T6"/>
<dbReference type="InterPro" id="IPR036138">
    <property type="entry name" value="PBP_dimer_sf"/>
</dbReference>
<dbReference type="GO" id="GO:0071555">
    <property type="term" value="P:cell wall organization"/>
    <property type="evidence" value="ECO:0007669"/>
    <property type="project" value="TreeGrafter"/>
</dbReference>
<evidence type="ECO:0000256" key="4">
    <source>
        <dbReference type="SAM" id="Phobius"/>
    </source>
</evidence>
<evidence type="ECO:0000259" key="5">
    <source>
        <dbReference type="Pfam" id="PF00905"/>
    </source>
</evidence>
<sequence length="579" mass="64005">MEEKHKTFHRKKTFWAFMVCLAAFVGLAGRLVYLMVYSSAYYSEAADELHQRERSIKAKRGRILDASGNVLADNRTVCTVSVIHNQITDPDAVVEVLARELELEEEYVRERVEKYSAIERIKSNVDKETGDAVRSYQLDGVKVDEDYRRYYPFDSLASRVLGFTGADNQGIVGLEVKYDEYLQGDPGTILTVTDARGIEVDEQGESRLEPVDGDDLYISMDVNIQQYAAQLAEQVMAAKEAEGVSILVMKPDNGEILAMVNVPEFNLNDPFTLPEGTDTAGLSEEEQQELLNRMWRNPCVSDTYEPGSVFKIITAAAALEEGVVTMEDTFNCPGYVMVEDRRIRCHKTTGHGTQTFVQATMNSCNPVFVTVGLRLGAQNYYRYFKQFGLLEKTGVDLPGEAGTIMHKLEDIGAVELATISFGQSFQVTPIRLAATVSSLINGGNAITPHFGVKTVDADGNVTNQFEYPVTEGVISEDTVEKLRYMLEQVVENGGGHNGYVEGYRVGGKTATSQTLPRGTGRYIASFLGFAPADDPKVLAMAIITNPQGTYYGGQVAAPVVRQLFENILPYLENLDYNTA</sequence>
<feature type="domain" description="Penicillin-binding protein dimerisation" evidence="6">
    <location>
        <begin position="56"/>
        <end position="202"/>
    </location>
</feature>
<dbReference type="PANTHER" id="PTHR30627">
    <property type="entry name" value="PEPTIDOGLYCAN D,D-TRANSPEPTIDASE"/>
    <property type="match status" value="1"/>
</dbReference>
<dbReference type="Pfam" id="PF03717">
    <property type="entry name" value="PBP_dimer"/>
    <property type="match status" value="1"/>
</dbReference>
<dbReference type="EMBL" id="DWYY01000171">
    <property type="protein sequence ID" value="HJA94367.1"/>
    <property type="molecule type" value="Genomic_DNA"/>
</dbReference>
<dbReference type="Gene3D" id="3.40.710.10">
    <property type="entry name" value="DD-peptidase/beta-lactamase superfamily"/>
    <property type="match status" value="1"/>
</dbReference>
<evidence type="ECO:0000313" key="7">
    <source>
        <dbReference type="EMBL" id="HJA94367.1"/>
    </source>
</evidence>
<dbReference type="PANTHER" id="PTHR30627:SF1">
    <property type="entry name" value="PEPTIDOGLYCAN D,D-TRANSPEPTIDASE FTSI"/>
    <property type="match status" value="1"/>
</dbReference>
<comment type="similarity">
    <text evidence="2">Belongs to the transpeptidase family.</text>
</comment>
<gene>
    <name evidence="7" type="ORF">H9717_14855</name>
</gene>
<name>A0A9D2I8T6_9FIRM</name>
<organism evidence="7 8">
    <name type="scientific">Candidatus Eisenbergiella merdipullorum</name>
    <dbReference type="NCBI Taxonomy" id="2838553"/>
    <lineage>
        <taxon>Bacteria</taxon>
        <taxon>Bacillati</taxon>
        <taxon>Bacillota</taxon>
        <taxon>Clostridia</taxon>
        <taxon>Lachnospirales</taxon>
        <taxon>Lachnospiraceae</taxon>
        <taxon>Eisenbergiella</taxon>
    </lineage>
</organism>
<evidence type="ECO:0000313" key="8">
    <source>
        <dbReference type="Proteomes" id="UP000886858"/>
    </source>
</evidence>
<reference evidence="7" key="1">
    <citation type="journal article" date="2021" name="PeerJ">
        <title>Extensive microbial diversity within the chicken gut microbiome revealed by metagenomics and culture.</title>
        <authorList>
            <person name="Gilroy R."/>
            <person name="Ravi A."/>
            <person name="Getino M."/>
            <person name="Pursley I."/>
            <person name="Horton D.L."/>
            <person name="Alikhan N.F."/>
            <person name="Baker D."/>
            <person name="Gharbi K."/>
            <person name="Hall N."/>
            <person name="Watson M."/>
            <person name="Adriaenssens E.M."/>
            <person name="Foster-Nyarko E."/>
            <person name="Jarju S."/>
            <person name="Secka A."/>
            <person name="Antonio M."/>
            <person name="Oren A."/>
            <person name="Chaudhuri R.R."/>
            <person name="La Ragione R."/>
            <person name="Hildebrand F."/>
            <person name="Pallen M.J."/>
        </authorList>
    </citation>
    <scope>NUCLEOTIDE SEQUENCE</scope>
    <source>
        <strain evidence="7">CHK179-7159</strain>
    </source>
</reference>
<feature type="transmembrane region" description="Helical" evidence="4">
    <location>
        <begin position="14"/>
        <end position="36"/>
    </location>
</feature>
<dbReference type="Proteomes" id="UP000886858">
    <property type="component" value="Unassembled WGS sequence"/>
</dbReference>
<keyword evidence="3 4" id="KW-0472">Membrane</keyword>
<dbReference type="Gene3D" id="3.90.1310.10">
    <property type="entry name" value="Penicillin-binding protein 2a (Domain 2)"/>
    <property type="match status" value="1"/>
</dbReference>
<dbReference type="InterPro" id="IPR005311">
    <property type="entry name" value="PBP_dimer"/>
</dbReference>
<dbReference type="InterPro" id="IPR001460">
    <property type="entry name" value="PCN-bd_Tpept"/>
</dbReference>
<dbReference type="GO" id="GO:0008658">
    <property type="term" value="F:penicillin binding"/>
    <property type="evidence" value="ECO:0007669"/>
    <property type="project" value="InterPro"/>
</dbReference>
<accession>A0A9D2I8T6</accession>
<dbReference type="GO" id="GO:0005886">
    <property type="term" value="C:plasma membrane"/>
    <property type="evidence" value="ECO:0007669"/>
    <property type="project" value="TreeGrafter"/>
</dbReference>
<reference evidence="7" key="2">
    <citation type="submission" date="2021-04" db="EMBL/GenBank/DDBJ databases">
        <authorList>
            <person name="Gilroy R."/>
        </authorList>
    </citation>
    <scope>NUCLEOTIDE SEQUENCE</scope>
    <source>
        <strain evidence="7">CHK179-7159</strain>
    </source>
</reference>
<evidence type="ECO:0000259" key="6">
    <source>
        <dbReference type="Pfam" id="PF03717"/>
    </source>
</evidence>
<comment type="caution">
    <text evidence="7">The sequence shown here is derived from an EMBL/GenBank/DDBJ whole genome shotgun (WGS) entry which is preliminary data.</text>
</comment>
<protein>
    <submittedName>
        <fullName evidence="7">Peptidoglycan glycosyltransferase</fullName>
    </submittedName>
</protein>
<dbReference type="Pfam" id="PF00905">
    <property type="entry name" value="Transpeptidase"/>
    <property type="match status" value="1"/>
</dbReference>
<keyword evidence="4" id="KW-0812">Transmembrane</keyword>
<dbReference type="InterPro" id="IPR050515">
    <property type="entry name" value="Beta-lactam/transpept"/>
</dbReference>
<dbReference type="SUPFAM" id="SSF56601">
    <property type="entry name" value="beta-lactamase/transpeptidase-like"/>
    <property type="match status" value="1"/>
</dbReference>
<evidence type="ECO:0000256" key="1">
    <source>
        <dbReference type="ARBA" id="ARBA00004370"/>
    </source>
</evidence>
<dbReference type="SUPFAM" id="SSF56519">
    <property type="entry name" value="Penicillin binding protein dimerisation domain"/>
    <property type="match status" value="1"/>
</dbReference>
<keyword evidence="4" id="KW-1133">Transmembrane helix</keyword>
<evidence type="ECO:0000256" key="2">
    <source>
        <dbReference type="ARBA" id="ARBA00007171"/>
    </source>
</evidence>
<comment type="subcellular location">
    <subcellularLocation>
        <location evidence="1">Membrane</location>
    </subcellularLocation>
</comment>
<dbReference type="InterPro" id="IPR012338">
    <property type="entry name" value="Beta-lactam/transpept-like"/>
</dbReference>
<evidence type="ECO:0000256" key="3">
    <source>
        <dbReference type="ARBA" id="ARBA00023136"/>
    </source>
</evidence>